<evidence type="ECO:0000256" key="6">
    <source>
        <dbReference type="SAM" id="MobiDB-lite"/>
    </source>
</evidence>
<dbReference type="Pfam" id="PF00560">
    <property type="entry name" value="LRR_1"/>
    <property type="match status" value="1"/>
</dbReference>
<dbReference type="PANTHER" id="PTHR48059">
    <property type="entry name" value="POLYGALACTURONASE INHIBITOR 1"/>
    <property type="match status" value="1"/>
</dbReference>
<protein>
    <submittedName>
        <fullName evidence="8">Leucine Rich Repeat</fullName>
    </submittedName>
</protein>
<dbReference type="GO" id="GO:0016020">
    <property type="term" value="C:membrane"/>
    <property type="evidence" value="ECO:0007669"/>
    <property type="project" value="UniProtKB-SubCell"/>
</dbReference>
<accession>A0A9N8HZB3</accession>
<gene>
    <name evidence="8" type="ORF">SEMRO_2846_G338420.1</name>
</gene>
<keyword evidence="7" id="KW-0812">Transmembrane</keyword>
<dbReference type="Pfam" id="PF13855">
    <property type="entry name" value="LRR_8"/>
    <property type="match status" value="1"/>
</dbReference>
<comment type="caution">
    <text evidence="8">The sequence shown here is derived from an EMBL/GenBank/DDBJ whole genome shotgun (WGS) entry which is preliminary data.</text>
</comment>
<evidence type="ECO:0000256" key="1">
    <source>
        <dbReference type="ARBA" id="ARBA00004196"/>
    </source>
</evidence>
<evidence type="ECO:0000256" key="7">
    <source>
        <dbReference type="SAM" id="Phobius"/>
    </source>
</evidence>
<evidence type="ECO:0000313" key="9">
    <source>
        <dbReference type="Proteomes" id="UP001153069"/>
    </source>
</evidence>
<sequence length="514" mass="56492">MEPRVVERQRSRLTPERTRSLDEAAAGFASRSQFCICGRRRKSTAQKETTPANRAKHGAKDSPPVGALEETTEDVEKSMAMVAKSTTDKDRAAGKVDGDPAEDDGHGVHGDHANLIEAVLVDEQNTANHTGPIIVQAAVEVDKEADSNNNRRLLAFVVVVCCCAVVLIVVAIVVAVVILQTNNNNDNAVASTAAPVLTLPPQAQRPNTATTTTNNLRAKAIPMGTTTDLMEIKTEESSPYVRALEWILYSDPLQLDPTMEDVSRVQQRYLMALFYFSLSQDGEWLSCNPPDVEQADVNSFCVHQEYKAAEMGAAARYEPKDAHRWLSGVHECCWAGVQCDDDGDEVEMIELGGYNLNGELLPEVGFLSGLKRLYLTDNSLVGSIPSHLGLLNDLEYLSIAMNGLEGWIPSELCDLRNLKSLVLNHNALEGTILECFEWMTQLERIVLSHNQLTGIVTPKLGRLRDLKELRIEGNRITGPMVDQCCEDGKDCRDHSPSYTCRQQGQGQQGQGRPP</sequence>
<evidence type="ECO:0000256" key="5">
    <source>
        <dbReference type="ARBA" id="ARBA00023136"/>
    </source>
</evidence>
<feature type="compositionally biased region" description="Basic and acidic residues" evidence="6">
    <location>
        <begin position="1"/>
        <end position="22"/>
    </location>
</feature>
<dbReference type="PANTHER" id="PTHR48059:SF30">
    <property type="entry name" value="OS06G0587000 PROTEIN"/>
    <property type="match status" value="1"/>
</dbReference>
<comment type="subcellular location">
    <subcellularLocation>
        <location evidence="1">Cell envelope</location>
    </subcellularLocation>
    <subcellularLocation>
        <location evidence="2">Membrane</location>
    </subcellularLocation>
</comment>
<evidence type="ECO:0000256" key="4">
    <source>
        <dbReference type="ARBA" id="ARBA00022737"/>
    </source>
</evidence>
<reference evidence="8" key="1">
    <citation type="submission" date="2020-06" db="EMBL/GenBank/DDBJ databases">
        <authorList>
            <consortium name="Plant Systems Biology data submission"/>
        </authorList>
    </citation>
    <scope>NUCLEOTIDE SEQUENCE</scope>
    <source>
        <strain evidence="8">D6</strain>
    </source>
</reference>
<dbReference type="InterPro" id="IPR051848">
    <property type="entry name" value="PGIP"/>
</dbReference>
<organism evidence="8 9">
    <name type="scientific">Seminavis robusta</name>
    <dbReference type="NCBI Taxonomy" id="568900"/>
    <lineage>
        <taxon>Eukaryota</taxon>
        <taxon>Sar</taxon>
        <taxon>Stramenopiles</taxon>
        <taxon>Ochrophyta</taxon>
        <taxon>Bacillariophyta</taxon>
        <taxon>Bacillariophyceae</taxon>
        <taxon>Bacillariophycidae</taxon>
        <taxon>Naviculales</taxon>
        <taxon>Naviculaceae</taxon>
        <taxon>Seminavis</taxon>
    </lineage>
</organism>
<feature type="compositionally biased region" description="Basic and acidic residues" evidence="6">
    <location>
        <begin position="86"/>
        <end position="105"/>
    </location>
</feature>
<proteinExistence type="predicted"/>
<evidence type="ECO:0000256" key="2">
    <source>
        <dbReference type="ARBA" id="ARBA00004370"/>
    </source>
</evidence>
<keyword evidence="9" id="KW-1185">Reference proteome</keyword>
<dbReference type="Gene3D" id="3.80.10.10">
    <property type="entry name" value="Ribonuclease Inhibitor"/>
    <property type="match status" value="1"/>
</dbReference>
<keyword evidence="5 7" id="KW-0472">Membrane</keyword>
<dbReference type="InterPro" id="IPR001611">
    <property type="entry name" value="Leu-rich_rpt"/>
</dbReference>
<keyword evidence="3" id="KW-0732">Signal</keyword>
<feature type="region of interest" description="Disordered" evidence="6">
    <location>
        <begin position="1"/>
        <end position="25"/>
    </location>
</feature>
<dbReference type="Proteomes" id="UP001153069">
    <property type="component" value="Unassembled WGS sequence"/>
</dbReference>
<dbReference type="AlphaFoldDB" id="A0A9N8HZB3"/>
<dbReference type="FunFam" id="3.80.10.10:FF:000400">
    <property type="entry name" value="Nuclear pore complex protein NUP107"/>
    <property type="match status" value="1"/>
</dbReference>
<keyword evidence="7" id="KW-1133">Transmembrane helix</keyword>
<feature type="region of interest" description="Disordered" evidence="6">
    <location>
        <begin position="39"/>
        <end position="105"/>
    </location>
</feature>
<evidence type="ECO:0000256" key="3">
    <source>
        <dbReference type="ARBA" id="ARBA00022729"/>
    </source>
</evidence>
<keyword evidence="4" id="KW-0677">Repeat</keyword>
<dbReference type="InterPro" id="IPR032675">
    <property type="entry name" value="LRR_dom_sf"/>
</dbReference>
<dbReference type="EMBL" id="CAICTM010002844">
    <property type="protein sequence ID" value="CAB9530350.1"/>
    <property type="molecule type" value="Genomic_DNA"/>
</dbReference>
<name>A0A9N8HZB3_9STRA</name>
<dbReference type="OrthoDB" id="4062651at2759"/>
<evidence type="ECO:0000313" key="8">
    <source>
        <dbReference type="EMBL" id="CAB9530350.1"/>
    </source>
</evidence>
<dbReference type="SUPFAM" id="SSF52058">
    <property type="entry name" value="L domain-like"/>
    <property type="match status" value="1"/>
</dbReference>
<feature type="transmembrane region" description="Helical" evidence="7">
    <location>
        <begin position="153"/>
        <end position="179"/>
    </location>
</feature>